<sequence>MNNNNNYNNQNPQQYGYFNNNGQPLNPKKKRISTGGIVAIVIGAVTSIAFMFVSSLILGGYLAKNIESYVESYYSLSEGIVSKPDGFYGKTFTFIDDSTLYLNDNGTYLWYKDNNIKNDNYFEGTFVVATGVAAENMIINDLSSYGVTNKELQEFYSRNEGTEFSQEHLVCIVMTSTKRIINKTNVLKANDVVPYMGFYNEESYSLANMKSGEFLTVTSVEDQ</sequence>
<dbReference type="EMBL" id="FOJI01000009">
    <property type="protein sequence ID" value="SEW30919.1"/>
    <property type="molecule type" value="Genomic_DNA"/>
</dbReference>
<feature type="region of interest" description="Disordered" evidence="1">
    <location>
        <begin position="1"/>
        <end position="20"/>
    </location>
</feature>
<dbReference type="RefSeq" id="WP_092454444.1">
    <property type="nucleotide sequence ID" value="NZ_FOJI01000009.1"/>
</dbReference>
<evidence type="ECO:0000313" key="4">
    <source>
        <dbReference type="Proteomes" id="UP000199701"/>
    </source>
</evidence>
<dbReference type="Proteomes" id="UP000199701">
    <property type="component" value="Unassembled WGS sequence"/>
</dbReference>
<accession>A0A1I0QU61</accession>
<keyword evidence="2" id="KW-1133">Transmembrane helix</keyword>
<gene>
    <name evidence="3" type="ORF">SAMN05421659_109100</name>
</gene>
<evidence type="ECO:0000256" key="1">
    <source>
        <dbReference type="SAM" id="MobiDB-lite"/>
    </source>
</evidence>
<dbReference type="OrthoDB" id="2043374at2"/>
<keyword evidence="2" id="KW-0472">Membrane</keyword>
<dbReference type="STRING" id="99656.SAMN05421659_109100"/>
<name>A0A1I0QU61_9FIRM</name>
<organism evidence="3 4">
    <name type="scientific">[Clostridium] fimetarium</name>
    <dbReference type="NCBI Taxonomy" id="99656"/>
    <lineage>
        <taxon>Bacteria</taxon>
        <taxon>Bacillati</taxon>
        <taxon>Bacillota</taxon>
        <taxon>Clostridia</taxon>
        <taxon>Lachnospirales</taxon>
        <taxon>Lachnospiraceae</taxon>
    </lineage>
</organism>
<evidence type="ECO:0000256" key="2">
    <source>
        <dbReference type="SAM" id="Phobius"/>
    </source>
</evidence>
<feature type="transmembrane region" description="Helical" evidence="2">
    <location>
        <begin position="37"/>
        <end position="63"/>
    </location>
</feature>
<protein>
    <submittedName>
        <fullName evidence="3">Uncharacterized protein</fullName>
    </submittedName>
</protein>
<evidence type="ECO:0000313" key="3">
    <source>
        <dbReference type="EMBL" id="SEW30919.1"/>
    </source>
</evidence>
<proteinExistence type="predicted"/>
<dbReference type="AlphaFoldDB" id="A0A1I0QU61"/>
<keyword evidence="2" id="KW-0812">Transmembrane</keyword>
<reference evidence="3 4" key="1">
    <citation type="submission" date="2016-10" db="EMBL/GenBank/DDBJ databases">
        <authorList>
            <person name="de Groot N.N."/>
        </authorList>
    </citation>
    <scope>NUCLEOTIDE SEQUENCE [LARGE SCALE GENOMIC DNA]</scope>
    <source>
        <strain evidence="3 4">DSM 9179</strain>
    </source>
</reference>
<keyword evidence="4" id="KW-1185">Reference proteome</keyword>